<sequence length="266" mass="28585">MELSLPHHIAAMSWWMAIALTTAVPLLLALGLGHVMHQIFTPQEFAANVQIGAVKYGFVVEIYAVVAALALVGAWDIYQSARDSLQQETNNLYMLALSVDTFSGPDFATLRQEMRTAIRLYAGAVVAQDWPAMQAGVPSTGSEAAFQHLTRTFLDANGVNTSQQSLGQVMPGWLAEVAQARVARLSVMSRSLSGLIWALVLTVSVATISFQWFFGGGHIALHYTMGAVIALIVGAVLLVALKLAFPFVGDAALLTPRPFLALMEVT</sequence>
<dbReference type="Proteomes" id="UP000689967">
    <property type="component" value="Unassembled WGS sequence"/>
</dbReference>
<evidence type="ECO:0000256" key="1">
    <source>
        <dbReference type="SAM" id="Phobius"/>
    </source>
</evidence>
<accession>A0ABS6H3B4</accession>
<keyword evidence="3" id="KW-1185">Reference proteome</keyword>
<keyword evidence="1" id="KW-0812">Transmembrane</keyword>
<proteinExistence type="predicted"/>
<keyword evidence="1" id="KW-1133">Transmembrane helix</keyword>
<dbReference type="InterPro" id="IPR025333">
    <property type="entry name" value="DUF4239"/>
</dbReference>
<dbReference type="RefSeq" id="WP_216873458.1">
    <property type="nucleotide sequence ID" value="NZ_JAERQM010000001.1"/>
</dbReference>
<organism evidence="2 3">
    <name type="scientific">Falsiroseomonas oleicola</name>
    <dbReference type="NCBI Taxonomy" id="2801474"/>
    <lineage>
        <taxon>Bacteria</taxon>
        <taxon>Pseudomonadati</taxon>
        <taxon>Pseudomonadota</taxon>
        <taxon>Alphaproteobacteria</taxon>
        <taxon>Acetobacterales</taxon>
        <taxon>Roseomonadaceae</taxon>
        <taxon>Falsiroseomonas</taxon>
    </lineage>
</organism>
<dbReference type="EMBL" id="JAERQM010000001">
    <property type="protein sequence ID" value="MBU8543170.1"/>
    <property type="molecule type" value="Genomic_DNA"/>
</dbReference>
<protein>
    <submittedName>
        <fullName evidence="2">DUF4239 domain-containing protein</fullName>
    </submittedName>
</protein>
<gene>
    <name evidence="2" type="ORF">JJQ90_05600</name>
</gene>
<evidence type="ECO:0000313" key="3">
    <source>
        <dbReference type="Proteomes" id="UP000689967"/>
    </source>
</evidence>
<keyword evidence="1" id="KW-0472">Membrane</keyword>
<feature type="transmembrane region" description="Helical" evidence="1">
    <location>
        <begin position="12"/>
        <end position="36"/>
    </location>
</feature>
<reference evidence="2 3" key="1">
    <citation type="submission" date="2021-01" db="EMBL/GenBank/DDBJ databases">
        <title>Roseomonas sp. nov, a bacterium isolated from an oil production mixture in Yumen Oilfield.</title>
        <authorList>
            <person name="Wu D."/>
        </authorList>
    </citation>
    <scope>NUCLEOTIDE SEQUENCE [LARGE SCALE GENOMIC DNA]</scope>
    <source>
        <strain evidence="2 3">ROY-5-3</strain>
    </source>
</reference>
<dbReference type="Pfam" id="PF14023">
    <property type="entry name" value="Bestrophin-like"/>
    <property type="match status" value="1"/>
</dbReference>
<comment type="caution">
    <text evidence="2">The sequence shown here is derived from an EMBL/GenBank/DDBJ whole genome shotgun (WGS) entry which is preliminary data.</text>
</comment>
<name>A0ABS6H3B4_9PROT</name>
<evidence type="ECO:0000313" key="2">
    <source>
        <dbReference type="EMBL" id="MBU8543170.1"/>
    </source>
</evidence>
<feature type="transmembrane region" description="Helical" evidence="1">
    <location>
        <begin position="194"/>
        <end position="214"/>
    </location>
</feature>
<feature type="transmembrane region" description="Helical" evidence="1">
    <location>
        <begin position="220"/>
        <end position="241"/>
    </location>
</feature>
<feature type="transmembrane region" description="Helical" evidence="1">
    <location>
        <begin position="56"/>
        <end position="78"/>
    </location>
</feature>